<dbReference type="AlphaFoldDB" id="A0A1G7GF63"/>
<gene>
    <name evidence="1" type="ORF">SAMN05216464_110115</name>
</gene>
<reference evidence="1 2" key="1">
    <citation type="submission" date="2016-10" db="EMBL/GenBank/DDBJ databases">
        <authorList>
            <person name="de Groot N.N."/>
        </authorList>
    </citation>
    <scope>NUCLEOTIDE SEQUENCE [LARGE SCALE GENOMIC DNA]</scope>
    <source>
        <strain evidence="1 2">47C3B</strain>
    </source>
</reference>
<evidence type="ECO:0008006" key="3">
    <source>
        <dbReference type="Google" id="ProtNLM"/>
    </source>
</evidence>
<dbReference type="Proteomes" id="UP000199072">
    <property type="component" value="Unassembled WGS sequence"/>
</dbReference>
<name>A0A1G7GF63_9SPHI</name>
<keyword evidence="2" id="KW-1185">Reference proteome</keyword>
<evidence type="ECO:0000313" key="1">
    <source>
        <dbReference type="EMBL" id="SDE86741.1"/>
    </source>
</evidence>
<dbReference type="EMBL" id="FNAI01000010">
    <property type="protein sequence ID" value="SDE86741.1"/>
    <property type="molecule type" value="Genomic_DNA"/>
</dbReference>
<accession>A0A1G7GF63</accession>
<protein>
    <recommendedName>
        <fullName evidence="3">Guanylate cyclase domain-containing protein</fullName>
    </recommendedName>
</protein>
<dbReference type="STRING" id="1391627.SAMN05216464_110115"/>
<dbReference type="OrthoDB" id="1439729at2"/>
<organism evidence="1 2">
    <name type="scientific">Mucilaginibacter pineti</name>
    <dbReference type="NCBI Taxonomy" id="1391627"/>
    <lineage>
        <taxon>Bacteria</taxon>
        <taxon>Pseudomonadati</taxon>
        <taxon>Bacteroidota</taxon>
        <taxon>Sphingobacteriia</taxon>
        <taxon>Sphingobacteriales</taxon>
        <taxon>Sphingobacteriaceae</taxon>
        <taxon>Mucilaginibacter</taxon>
    </lineage>
</organism>
<proteinExistence type="predicted"/>
<dbReference type="RefSeq" id="WP_091151993.1">
    <property type="nucleotide sequence ID" value="NZ_FNAI01000010.1"/>
</dbReference>
<sequence>MPIRPFAGNTFVAFIDISGFKMMMKDNEVALRTLTQFYQAGYDTLEINNNVQGFFVSDCGILFSDSISFQEQIDGLLNAIKSINRRMLEHNVMLTTSIAYGHFNYTTKLEFEGIAKNPIYGQAYLSAYLDGATGTPKIEPGQCRIVLKDLPEMQRNVLNSNPLLLPKGRNHLQYFWNVNEAEEIQHFEKKYADAYTRKYQGMLSALKNDL</sequence>
<evidence type="ECO:0000313" key="2">
    <source>
        <dbReference type="Proteomes" id="UP000199072"/>
    </source>
</evidence>